<evidence type="ECO:0000313" key="4">
    <source>
        <dbReference type="Proteomes" id="UP000572680"/>
    </source>
</evidence>
<feature type="domain" description="Pyrrolo-quinoline quinone repeat" evidence="2">
    <location>
        <begin position="216"/>
        <end position="307"/>
    </location>
</feature>
<reference evidence="3 4" key="1">
    <citation type="submission" date="2020-08" db="EMBL/GenBank/DDBJ databases">
        <title>Genomic Encyclopedia of Type Strains, Phase IV (KMG-IV): sequencing the most valuable type-strain genomes for metagenomic binning, comparative biology and taxonomic classification.</title>
        <authorList>
            <person name="Goeker M."/>
        </authorList>
    </citation>
    <scope>NUCLEOTIDE SEQUENCE [LARGE SCALE GENOMIC DNA]</scope>
    <source>
        <strain evidence="3 4">DSM 44197</strain>
    </source>
</reference>
<evidence type="ECO:0000313" key="3">
    <source>
        <dbReference type="EMBL" id="MBA8954659.1"/>
    </source>
</evidence>
<dbReference type="EMBL" id="JACJIA010000009">
    <property type="protein sequence ID" value="MBA8954659.1"/>
    <property type="molecule type" value="Genomic_DNA"/>
</dbReference>
<feature type="transmembrane region" description="Helical" evidence="1">
    <location>
        <begin position="30"/>
        <end position="53"/>
    </location>
</feature>
<keyword evidence="1" id="KW-0472">Membrane</keyword>
<dbReference type="Proteomes" id="UP000572680">
    <property type="component" value="Unassembled WGS sequence"/>
</dbReference>
<dbReference type="InterPro" id="IPR011047">
    <property type="entry name" value="Quinoprotein_ADH-like_sf"/>
</dbReference>
<dbReference type="Gene3D" id="2.130.10.10">
    <property type="entry name" value="YVTN repeat-like/Quinoprotein amine dehydrogenase"/>
    <property type="match status" value="1"/>
</dbReference>
<name>A0A7W3QPI8_ACTNM</name>
<comment type="caution">
    <text evidence="3">The sequence shown here is derived from an EMBL/GenBank/DDBJ whole genome shotgun (WGS) entry which is preliminary data.</text>
</comment>
<dbReference type="PANTHER" id="PTHR34512:SF30">
    <property type="entry name" value="OUTER MEMBRANE PROTEIN ASSEMBLY FACTOR BAMB"/>
    <property type="match status" value="1"/>
</dbReference>
<accession>A0A7W3QPI8</accession>
<protein>
    <recommendedName>
        <fullName evidence="2">Pyrrolo-quinoline quinone repeat domain-containing protein</fullName>
    </recommendedName>
</protein>
<dbReference type="PANTHER" id="PTHR34512">
    <property type="entry name" value="CELL SURFACE PROTEIN"/>
    <property type="match status" value="1"/>
</dbReference>
<dbReference type="InterPro" id="IPR002372">
    <property type="entry name" value="PQQ_rpt_dom"/>
</dbReference>
<gene>
    <name evidence="3" type="ORF">HNR61_006316</name>
</gene>
<sequence length="624" mass="67383">MVESLRYRWENRSERPDGRRTVVVGGRQRLVLGVGAGAVAAVVCAVLVSRLVVSAEWWQVRHAVTDRPVAWMERIGPPPGPLAVRWQRSARVHSGPVAGYDSVSYEVVLGQVVTATGRGLEVRDARTGRDRWSYRRAGWTLLGWAATRGQVVGYFERDGRRGEHQMVGFDALSGGMLWRRTGDRPAAVGRTTLRWPGGSGVVITADARRTAVFGRSAESGLRLWKLRLQPGCRLFEDAAHPSDGVEELTAVALDCGRRSRLMALEPASGRVRWIRDLRSDVAPEVTALGEVTLVADGAELRAYDRHGTLVGTWDGDVCGDAMCPSALTDNGRLVVVLRTGERPERARMVVVRIADRRTEWDREVPGYTALAHAGDRVYALRPRLAEWLLPAAVDLVDLREGHGGRTTTVPVPFTLDPDLRGVRPWLSAAGGYLFAAVPEAAPRPEGSARLVSLSGGPAGPGPDELAGVRPQEWPDACALLTKADLSAVGLADHVARPGRTRVGPVPLPHPVTCTYEPRQKRGADRRPARVNEGLGRRSLTVTVRWTASSAPAASGLLNALQATQAQARRRFDLGGDEAYDIGPTSGTVALRVGRRIVVVSASPPATTPRLARTVATAVTRHPAP</sequence>
<dbReference type="InterPro" id="IPR015943">
    <property type="entry name" value="WD40/YVTN_repeat-like_dom_sf"/>
</dbReference>
<keyword evidence="1" id="KW-1133">Transmembrane helix</keyword>
<dbReference type="AlphaFoldDB" id="A0A7W3QPI8"/>
<evidence type="ECO:0000256" key="1">
    <source>
        <dbReference type="SAM" id="Phobius"/>
    </source>
</evidence>
<evidence type="ECO:0000259" key="2">
    <source>
        <dbReference type="Pfam" id="PF13360"/>
    </source>
</evidence>
<keyword evidence="1" id="KW-0812">Transmembrane</keyword>
<dbReference type="Pfam" id="PF13360">
    <property type="entry name" value="PQQ_2"/>
    <property type="match status" value="1"/>
</dbReference>
<dbReference type="SUPFAM" id="SSF50998">
    <property type="entry name" value="Quinoprotein alcohol dehydrogenase-like"/>
    <property type="match status" value="1"/>
</dbReference>
<organism evidence="3 4">
    <name type="scientific">Actinomadura namibiensis</name>
    <dbReference type="NCBI Taxonomy" id="182080"/>
    <lineage>
        <taxon>Bacteria</taxon>
        <taxon>Bacillati</taxon>
        <taxon>Actinomycetota</taxon>
        <taxon>Actinomycetes</taxon>
        <taxon>Streptosporangiales</taxon>
        <taxon>Thermomonosporaceae</taxon>
        <taxon>Actinomadura</taxon>
    </lineage>
</organism>
<dbReference type="RefSeq" id="WP_182846699.1">
    <property type="nucleotide sequence ID" value="NZ_BAAALP010000011.1"/>
</dbReference>
<proteinExistence type="predicted"/>
<keyword evidence="4" id="KW-1185">Reference proteome</keyword>